<name>A0A0A9F4G0_ARUDO</name>
<protein>
    <submittedName>
        <fullName evidence="1">Pco105718</fullName>
    </submittedName>
</protein>
<reference evidence="1" key="2">
    <citation type="journal article" date="2015" name="Data Brief">
        <title>Shoot transcriptome of the giant reed, Arundo donax.</title>
        <authorList>
            <person name="Barrero R.A."/>
            <person name="Guerrero F.D."/>
            <person name="Moolhuijzen P."/>
            <person name="Goolsby J.A."/>
            <person name="Tidwell J."/>
            <person name="Bellgard S.E."/>
            <person name="Bellgard M.I."/>
        </authorList>
    </citation>
    <scope>NUCLEOTIDE SEQUENCE</scope>
    <source>
        <tissue evidence="1">Shoot tissue taken approximately 20 cm above the soil surface</tissue>
    </source>
</reference>
<organism evidence="1">
    <name type="scientific">Arundo donax</name>
    <name type="common">Giant reed</name>
    <name type="synonym">Donax arundinaceus</name>
    <dbReference type="NCBI Taxonomy" id="35708"/>
    <lineage>
        <taxon>Eukaryota</taxon>
        <taxon>Viridiplantae</taxon>
        <taxon>Streptophyta</taxon>
        <taxon>Embryophyta</taxon>
        <taxon>Tracheophyta</taxon>
        <taxon>Spermatophyta</taxon>
        <taxon>Magnoliopsida</taxon>
        <taxon>Liliopsida</taxon>
        <taxon>Poales</taxon>
        <taxon>Poaceae</taxon>
        <taxon>PACMAD clade</taxon>
        <taxon>Arundinoideae</taxon>
        <taxon>Arundineae</taxon>
        <taxon>Arundo</taxon>
    </lineage>
</organism>
<dbReference type="AlphaFoldDB" id="A0A0A9F4G0"/>
<reference evidence="1" key="1">
    <citation type="submission" date="2014-09" db="EMBL/GenBank/DDBJ databases">
        <authorList>
            <person name="Magalhaes I.L.F."/>
            <person name="Oliveira U."/>
            <person name="Santos F.R."/>
            <person name="Vidigal T.H.D.A."/>
            <person name="Brescovit A.D."/>
            <person name="Santos A.J."/>
        </authorList>
    </citation>
    <scope>NUCLEOTIDE SEQUENCE</scope>
    <source>
        <tissue evidence="1">Shoot tissue taken approximately 20 cm above the soil surface</tissue>
    </source>
</reference>
<sequence>MTDLLSFRMAACPAFDEWGSRLHMPLVFPCYFLLALVQDPADVTDWHRLSQHKPSPLTQRK</sequence>
<accession>A0A0A9F4G0</accession>
<proteinExistence type="predicted"/>
<evidence type="ECO:0000313" key="1">
    <source>
        <dbReference type="EMBL" id="JAE03143.1"/>
    </source>
</evidence>
<dbReference type="EMBL" id="GBRH01194753">
    <property type="protein sequence ID" value="JAE03143.1"/>
    <property type="molecule type" value="Transcribed_RNA"/>
</dbReference>